<comment type="similarity">
    <text evidence="2">Belongs to the beta-class carbonic anhydrase family.</text>
</comment>
<evidence type="ECO:0000313" key="8">
    <source>
        <dbReference type="EMBL" id="MFC3148535.1"/>
    </source>
</evidence>
<evidence type="ECO:0000256" key="6">
    <source>
        <dbReference type="ARBA" id="ARBA00023239"/>
    </source>
</evidence>
<evidence type="ECO:0000256" key="7">
    <source>
        <dbReference type="ARBA" id="ARBA00048348"/>
    </source>
</evidence>
<keyword evidence="5" id="KW-0862">Zinc</keyword>
<dbReference type="NCBIfam" id="NF007756">
    <property type="entry name" value="PRK10437.1"/>
    <property type="match status" value="1"/>
</dbReference>
<dbReference type="InterPro" id="IPR015892">
    <property type="entry name" value="Carbonic_anhydrase_CS"/>
</dbReference>
<organism evidence="8 9">
    <name type="scientific">Piscinibacterium candidicorallinum</name>
    <dbReference type="NCBI Taxonomy" id="1793872"/>
    <lineage>
        <taxon>Bacteria</taxon>
        <taxon>Pseudomonadati</taxon>
        <taxon>Pseudomonadota</taxon>
        <taxon>Betaproteobacteria</taxon>
        <taxon>Burkholderiales</taxon>
        <taxon>Piscinibacterium</taxon>
    </lineage>
</organism>
<evidence type="ECO:0000313" key="9">
    <source>
        <dbReference type="Proteomes" id="UP001595556"/>
    </source>
</evidence>
<dbReference type="Proteomes" id="UP001595556">
    <property type="component" value="Unassembled WGS sequence"/>
</dbReference>
<evidence type="ECO:0000256" key="3">
    <source>
        <dbReference type="ARBA" id="ARBA00012925"/>
    </source>
</evidence>
<gene>
    <name evidence="8" type="primary">can</name>
    <name evidence="8" type="ORF">ACFOEN_12960</name>
</gene>
<dbReference type="RefSeq" id="WP_377304585.1">
    <property type="nucleotide sequence ID" value="NZ_CP180191.1"/>
</dbReference>
<dbReference type="Pfam" id="PF00484">
    <property type="entry name" value="Pro_CA"/>
    <property type="match status" value="1"/>
</dbReference>
<keyword evidence="9" id="KW-1185">Reference proteome</keyword>
<dbReference type="PANTHER" id="PTHR11002">
    <property type="entry name" value="CARBONIC ANHYDRASE"/>
    <property type="match status" value="1"/>
</dbReference>
<comment type="cofactor">
    <cofactor evidence="1">
        <name>Zn(2+)</name>
        <dbReference type="ChEBI" id="CHEBI:29105"/>
    </cofactor>
</comment>
<dbReference type="EC" id="4.2.1.1" evidence="3"/>
<dbReference type="PROSITE" id="PS00704">
    <property type="entry name" value="PROK_CO2_ANHYDRASE_1"/>
    <property type="match status" value="1"/>
</dbReference>
<dbReference type="Gene3D" id="3.40.1050.10">
    <property type="entry name" value="Carbonic anhydrase"/>
    <property type="match status" value="1"/>
</dbReference>
<reference evidence="9" key="1">
    <citation type="journal article" date="2019" name="Int. J. Syst. Evol. Microbiol.">
        <title>The Global Catalogue of Microorganisms (GCM) 10K type strain sequencing project: providing services to taxonomists for standard genome sequencing and annotation.</title>
        <authorList>
            <consortium name="The Broad Institute Genomics Platform"/>
            <consortium name="The Broad Institute Genome Sequencing Center for Infectious Disease"/>
            <person name="Wu L."/>
            <person name="Ma J."/>
        </authorList>
    </citation>
    <scope>NUCLEOTIDE SEQUENCE [LARGE SCALE GENOMIC DNA]</scope>
    <source>
        <strain evidence="9">KCTC 52168</strain>
    </source>
</reference>
<dbReference type="InterPro" id="IPR001765">
    <property type="entry name" value="Carbonic_anhydrase"/>
</dbReference>
<dbReference type="CDD" id="cd00883">
    <property type="entry name" value="beta_CA_cladeA"/>
    <property type="match status" value="1"/>
</dbReference>
<dbReference type="SUPFAM" id="SSF53056">
    <property type="entry name" value="beta-carbonic anhydrase, cab"/>
    <property type="match status" value="1"/>
</dbReference>
<dbReference type="SMART" id="SM00947">
    <property type="entry name" value="Pro_CA"/>
    <property type="match status" value="1"/>
</dbReference>
<evidence type="ECO:0000256" key="2">
    <source>
        <dbReference type="ARBA" id="ARBA00006217"/>
    </source>
</evidence>
<dbReference type="InterPro" id="IPR036874">
    <property type="entry name" value="Carbonic_anhydrase_sf"/>
</dbReference>
<protein>
    <recommendedName>
        <fullName evidence="3">carbonic anhydrase</fullName>
        <ecNumber evidence="3">4.2.1.1</ecNumber>
    </recommendedName>
</protein>
<proteinExistence type="inferred from homology"/>
<keyword evidence="6" id="KW-0456">Lyase</keyword>
<dbReference type="PANTHER" id="PTHR11002:SF76">
    <property type="entry name" value="CARBONIC ANHYDRASE"/>
    <property type="match status" value="1"/>
</dbReference>
<keyword evidence="4" id="KW-0479">Metal-binding</keyword>
<comment type="catalytic activity">
    <reaction evidence="7">
        <text>hydrogencarbonate + H(+) = CO2 + H2O</text>
        <dbReference type="Rhea" id="RHEA:10748"/>
        <dbReference type="ChEBI" id="CHEBI:15377"/>
        <dbReference type="ChEBI" id="CHEBI:15378"/>
        <dbReference type="ChEBI" id="CHEBI:16526"/>
        <dbReference type="ChEBI" id="CHEBI:17544"/>
        <dbReference type="EC" id="4.2.1.1"/>
    </reaction>
</comment>
<accession>A0ABV7H8T3</accession>
<dbReference type="EMBL" id="JBHRTI010000007">
    <property type="protein sequence ID" value="MFC3148535.1"/>
    <property type="molecule type" value="Genomic_DNA"/>
</dbReference>
<evidence type="ECO:0000256" key="1">
    <source>
        <dbReference type="ARBA" id="ARBA00001947"/>
    </source>
</evidence>
<evidence type="ECO:0000256" key="4">
    <source>
        <dbReference type="ARBA" id="ARBA00022723"/>
    </source>
</evidence>
<evidence type="ECO:0000256" key="5">
    <source>
        <dbReference type="ARBA" id="ARBA00022833"/>
    </source>
</evidence>
<name>A0ABV7H8T3_9BURK</name>
<sequence length="222" mass="24395">MKTVLKLLENNREWVHARLADDPAFFSRLKDQQTPQFLWIGCSDSRVPANEITGLAPGEVFVHRNIANVVVHTDLNCLSVLQFAVEVLKVRHIIVCGHYGCSGVQAALAGTRLGLVDNWLRHVQDVADNHGSYLGSLAAEQRAPALAELNVIDQVRNVCRTSVVQDAWARGETLFVNGWIYGVHDGTLRDLDVTISGSAQLQPRLDAALAAYRPPQQRSAAV</sequence>
<comment type="caution">
    <text evidence="8">The sequence shown here is derived from an EMBL/GenBank/DDBJ whole genome shotgun (WGS) entry which is preliminary data.</text>
</comment>